<feature type="transmembrane region" description="Helical" evidence="2">
    <location>
        <begin position="381"/>
        <end position="398"/>
    </location>
</feature>
<evidence type="ECO:0008006" key="5">
    <source>
        <dbReference type="Google" id="ProtNLM"/>
    </source>
</evidence>
<accession>A0ABS9YA64</accession>
<organism evidence="3 4">
    <name type="scientific">Streptomyces cylindrosporus</name>
    <dbReference type="NCBI Taxonomy" id="2927583"/>
    <lineage>
        <taxon>Bacteria</taxon>
        <taxon>Bacillati</taxon>
        <taxon>Actinomycetota</taxon>
        <taxon>Actinomycetes</taxon>
        <taxon>Kitasatosporales</taxon>
        <taxon>Streptomycetaceae</taxon>
        <taxon>Streptomyces</taxon>
    </lineage>
</organism>
<protein>
    <recommendedName>
        <fullName evidence="5">Aromatic ring-opening dioxygenase LigA</fullName>
    </recommendedName>
</protein>
<proteinExistence type="predicted"/>
<keyword evidence="2" id="KW-0472">Membrane</keyword>
<feature type="transmembrane region" description="Helical" evidence="2">
    <location>
        <begin position="404"/>
        <end position="425"/>
    </location>
</feature>
<keyword evidence="2" id="KW-0812">Transmembrane</keyword>
<dbReference type="Proteomes" id="UP001165269">
    <property type="component" value="Unassembled WGS sequence"/>
</dbReference>
<feature type="region of interest" description="Disordered" evidence="1">
    <location>
        <begin position="1"/>
        <end position="31"/>
    </location>
</feature>
<evidence type="ECO:0000256" key="2">
    <source>
        <dbReference type="SAM" id="Phobius"/>
    </source>
</evidence>
<evidence type="ECO:0000313" key="3">
    <source>
        <dbReference type="EMBL" id="MCI3273869.1"/>
    </source>
</evidence>
<feature type="transmembrane region" description="Helical" evidence="2">
    <location>
        <begin position="241"/>
        <end position="260"/>
    </location>
</feature>
<dbReference type="EMBL" id="JALDAY010000006">
    <property type="protein sequence ID" value="MCI3273869.1"/>
    <property type="molecule type" value="Genomic_DNA"/>
</dbReference>
<gene>
    <name evidence="3" type="ORF">MQP27_22515</name>
</gene>
<feature type="transmembrane region" description="Helical" evidence="2">
    <location>
        <begin position="272"/>
        <end position="292"/>
    </location>
</feature>
<feature type="transmembrane region" description="Helical" evidence="2">
    <location>
        <begin position="34"/>
        <end position="60"/>
    </location>
</feature>
<dbReference type="RefSeq" id="WP_242767104.1">
    <property type="nucleotide sequence ID" value="NZ_JALDAY010000006.1"/>
</dbReference>
<evidence type="ECO:0000313" key="4">
    <source>
        <dbReference type="Proteomes" id="UP001165269"/>
    </source>
</evidence>
<evidence type="ECO:0000256" key="1">
    <source>
        <dbReference type="SAM" id="MobiDB-lite"/>
    </source>
</evidence>
<name>A0ABS9YA64_9ACTN</name>
<keyword evidence="2" id="KW-1133">Transmembrane helix</keyword>
<comment type="caution">
    <text evidence="3">The sequence shown here is derived from an EMBL/GenBank/DDBJ whole genome shotgun (WGS) entry which is preliminary data.</text>
</comment>
<keyword evidence="4" id="KW-1185">Reference proteome</keyword>
<reference evidence="3" key="1">
    <citation type="submission" date="2022-03" db="EMBL/GenBank/DDBJ databases">
        <title>Streptomyces 7R015 and 7R016 isolated from Barleria lupulina in Thailand.</title>
        <authorList>
            <person name="Kanchanasin P."/>
            <person name="Phongsopitanun W."/>
            <person name="Tanasupawat S."/>
        </authorList>
    </citation>
    <scope>NUCLEOTIDE SEQUENCE</scope>
    <source>
        <strain evidence="3">7R015</strain>
    </source>
</reference>
<feature type="transmembrane region" description="Helical" evidence="2">
    <location>
        <begin position="319"/>
        <end position="339"/>
    </location>
</feature>
<sequence length="444" mass="46430">MSAPPTPGSSGPADEGDRADEKPVRKRGSAPGRLARSIASGVLAVLTCVLVPVALLATWVHDIALDTDRYVSTVSPLVTEPAVQDAAVRRITDAVDVRVDGTQAAGDISDWLASQGLPPRAAAAVRMLGPQLDSAVDQAVTRVVTRVVHSEAFADVWTSANRAAHSAVVHALTGQGRGAVGVDEGTVTLDVGTAVDRVKNELVDAGLTPAGKIPEVDRQLVLFHSDQLAKIRKGAHLLDVVGNWFPVLVVVIGTAAVLLARRRRRALARTALGAAFACLVVAIGLVVARRYYLDHLPPQIQSRAAAAAVFDTLLRFLRVSLRTAVVLGVVIALGAYLVGPGRLPVALRRAGERTADSAASWAHTHQVGAGRVGVWAQAYRRWITLGALLVVALVFALWNHPTVLTILLLVLILLAVLALIALLAAAGRVAGDAERADGHGRGAG</sequence>